<sequence>MAPARKSKENTLPLSTGHIGLNVTDLDRSLPFYTKVFDLDVAQAGEDGDRRWAFLARDGALLLTLWQQSTGGFTADRAGLHHLSFQAASIEEVRDREAVLRELGVTFAYDGVVPHGEGATSGGIFFHDPDGTRLEIFAANGADTSAAPVSTAPTCGFF</sequence>
<dbReference type="InterPro" id="IPR029068">
    <property type="entry name" value="Glyas_Bleomycin-R_OHBP_Dase"/>
</dbReference>
<feature type="domain" description="VOC" evidence="2">
    <location>
        <begin position="15"/>
        <end position="139"/>
    </location>
</feature>
<dbReference type="InterPro" id="IPR037523">
    <property type="entry name" value="VOC_core"/>
</dbReference>
<dbReference type="AlphaFoldDB" id="A0A1W7D4P1"/>
<dbReference type="Gene3D" id="3.10.180.10">
    <property type="entry name" value="2,3-Dihydroxybiphenyl 1,2-Dioxygenase, domain 1"/>
    <property type="match status" value="1"/>
</dbReference>
<dbReference type="SUPFAM" id="SSF54593">
    <property type="entry name" value="Glyoxalase/Bleomycin resistance protein/Dihydroxybiphenyl dioxygenase"/>
    <property type="match status" value="1"/>
</dbReference>
<dbReference type="EMBL" id="CP021121">
    <property type="protein sequence ID" value="ARQ71907.1"/>
    <property type="molecule type" value="Genomic_DNA"/>
</dbReference>
<dbReference type="PROSITE" id="PS51819">
    <property type="entry name" value="VOC"/>
    <property type="match status" value="1"/>
</dbReference>
<evidence type="ECO:0000259" key="2">
    <source>
        <dbReference type="PROSITE" id="PS51819"/>
    </source>
</evidence>
<keyword evidence="1" id="KW-0479">Metal-binding</keyword>
<evidence type="ECO:0000256" key="1">
    <source>
        <dbReference type="ARBA" id="ARBA00022723"/>
    </source>
</evidence>
<dbReference type="Pfam" id="PF00903">
    <property type="entry name" value="Glyoxalase"/>
    <property type="match status" value="1"/>
</dbReference>
<organism evidence="3 4">
    <name type="scientific">Streptomyces marincola</name>
    <dbReference type="NCBI Taxonomy" id="2878388"/>
    <lineage>
        <taxon>Bacteria</taxon>
        <taxon>Bacillati</taxon>
        <taxon>Actinomycetota</taxon>
        <taxon>Actinomycetes</taxon>
        <taxon>Kitasatosporales</taxon>
        <taxon>Streptomycetaceae</taxon>
        <taxon>Streptomyces</taxon>
    </lineage>
</organism>
<dbReference type="GO" id="GO:0046872">
    <property type="term" value="F:metal ion binding"/>
    <property type="evidence" value="ECO:0007669"/>
    <property type="project" value="UniProtKB-KW"/>
</dbReference>
<dbReference type="Proteomes" id="UP000194218">
    <property type="component" value="Chromosome"/>
</dbReference>
<dbReference type="InterPro" id="IPR004360">
    <property type="entry name" value="Glyas_Fos-R_dOase_dom"/>
</dbReference>
<dbReference type="PANTHER" id="PTHR36113">
    <property type="entry name" value="LYASE, PUTATIVE-RELATED-RELATED"/>
    <property type="match status" value="1"/>
</dbReference>
<name>A0A1W7D4P1_9ACTN</name>
<evidence type="ECO:0000313" key="4">
    <source>
        <dbReference type="Proteomes" id="UP000194218"/>
    </source>
</evidence>
<keyword evidence="4" id="KW-1185">Reference proteome</keyword>
<gene>
    <name evidence="3" type="ORF">CAG99_26495</name>
</gene>
<dbReference type="KEGG" id="smao:CAG99_26495"/>
<evidence type="ECO:0000313" key="3">
    <source>
        <dbReference type="EMBL" id="ARQ71907.1"/>
    </source>
</evidence>
<dbReference type="InterPro" id="IPR051332">
    <property type="entry name" value="Fosfomycin_Res_Enzymes"/>
</dbReference>
<proteinExistence type="predicted"/>
<dbReference type="PANTHER" id="PTHR36113:SF6">
    <property type="entry name" value="FOSFOMYCIN RESISTANCE PROTEIN FOSX"/>
    <property type="match status" value="1"/>
</dbReference>
<protein>
    <submittedName>
        <fullName evidence="3">Glyoxalase</fullName>
    </submittedName>
</protein>
<reference evidence="3 4" key="1">
    <citation type="submission" date="2017-05" db="EMBL/GenBank/DDBJ databases">
        <title>Complete genome sequence of Streptomyces sp. SCSIO 03032 revealed the diverse biosynthetic pathways for its bioactive secondary metabolites.</title>
        <authorList>
            <person name="Ma L."/>
            <person name="Zhu Y."/>
            <person name="Zhang W."/>
            <person name="Zhang G."/>
            <person name="Tian X."/>
            <person name="Zhang S."/>
            <person name="Zhang C."/>
        </authorList>
    </citation>
    <scope>NUCLEOTIDE SEQUENCE [LARGE SCALE GENOMIC DNA]</scope>
    <source>
        <strain evidence="3 4">SCSIO 03032</strain>
    </source>
</reference>
<accession>A0A1W7D4P1</accession>